<reference evidence="1 2" key="1">
    <citation type="submission" date="2013-12" db="EMBL/GenBank/DDBJ databases">
        <title>Draft genome of the parsitic nematode Ancylostoma duodenale.</title>
        <authorList>
            <person name="Mitreva M."/>
        </authorList>
    </citation>
    <scope>NUCLEOTIDE SEQUENCE [LARGE SCALE GENOMIC DNA]</scope>
    <source>
        <strain evidence="1 2">Zhejiang</strain>
    </source>
</reference>
<evidence type="ECO:0000313" key="2">
    <source>
        <dbReference type="Proteomes" id="UP000054047"/>
    </source>
</evidence>
<dbReference type="EMBL" id="KN731851">
    <property type="protein sequence ID" value="KIH59542.1"/>
    <property type="molecule type" value="Genomic_DNA"/>
</dbReference>
<protein>
    <submittedName>
        <fullName evidence="1">Uncharacterized protein</fullName>
    </submittedName>
</protein>
<evidence type="ECO:0000313" key="1">
    <source>
        <dbReference type="EMBL" id="KIH59542.1"/>
    </source>
</evidence>
<gene>
    <name evidence="1" type="ORF">ANCDUO_10218</name>
</gene>
<dbReference type="AlphaFoldDB" id="A0A0C2DAY0"/>
<proteinExistence type="predicted"/>
<organism evidence="1 2">
    <name type="scientific">Ancylostoma duodenale</name>
    <dbReference type="NCBI Taxonomy" id="51022"/>
    <lineage>
        <taxon>Eukaryota</taxon>
        <taxon>Metazoa</taxon>
        <taxon>Ecdysozoa</taxon>
        <taxon>Nematoda</taxon>
        <taxon>Chromadorea</taxon>
        <taxon>Rhabditida</taxon>
        <taxon>Rhabditina</taxon>
        <taxon>Rhabditomorpha</taxon>
        <taxon>Strongyloidea</taxon>
        <taxon>Ancylostomatidae</taxon>
        <taxon>Ancylostomatinae</taxon>
        <taxon>Ancylostoma</taxon>
    </lineage>
</organism>
<accession>A0A0C2DAY0</accession>
<dbReference type="Proteomes" id="UP000054047">
    <property type="component" value="Unassembled WGS sequence"/>
</dbReference>
<keyword evidence="2" id="KW-1185">Reference proteome</keyword>
<name>A0A0C2DAY0_9BILA</name>
<sequence>MREGRMEGLLAPARYIRSSTGVKASSYSPGEFGTTGSAVGDVFVDQPKCRVVPACNANKT</sequence>